<dbReference type="Proteomes" id="UP000027821">
    <property type="component" value="Unassembled WGS sequence"/>
</dbReference>
<dbReference type="AlphaFoldDB" id="A0A074L013"/>
<comment type="caution">
    <text evidence="1">The sequence shown here is derived from an EMBL/GenBank/DDBJ whole genome shotgun (WGS) entry which is preliminary data.</text>
</comment>
<proteinExistence type="predicted"/>
<reference evidence="1 2" key="1">
    <citation type="submission" date="2014-04" db="EMBL/GenBank/DDBJ databases">
        <title>Characterization and application of a salt tolerant electro-active bacterium.</title>
        <authorList>
            <person name="Yang L."/>
            <person name="Wei S."/>
            <person name="Tay Q.X.M."/>
        </authorList>
    </citation>
    <scope>NUCLEOTIDE SEQUENCE [LARGE SCALE GENOMIC DNA]</scope>
    <source>
        <strain evidence="1 2">LY1</strain>
    </source>
</reference>
<keyword evidence="2" id="KW-1185">Reference proteome</keyword>
<evidence type="ECO:0000313" key="2">
    <source>
        <dbReference type="Proteomes" id="UP000027821"/>
    </source>
</evidence>
<organism evidence="1 2">
    <name type="scientific">Anditalea andensis</name>
    <dbReference type="NCBI Taxonomy" id="1048983"/>
    <lineage>
        <taxon>Bacteria</taxon>
        <taxon>Pseudomonadati</taxon>
        <taxon>Bacteroidota</taxon>
        <taxon>Cytophagia</taxon>
        <taxon>Cytophagales</taxon>
        <taxon>Cytophagaceae</taxon>
        <taxon>Anditalea</taxon>
    </lineage>
</organism>
<sequence length="115" mass="13057">MGFSCDRKDIYPDKAGCYDTNKTIKTASNAKGMIQMMEKDAEIIWYILSMEGIIGDDRPTFDARDVVIPCNLQDQYKEIGLNVVFSGNLEDTGQDFGDFPHIYYTKLSKINLIID</sequence>
<accession>A0A074L013</accession>
<gene>
    <name evidence="1" type="ORF">EL17_09960</name>
</gene>
<dbReference type="EMBL" id="JMIH01000018">
    <property type="protein sequence ID" value="KEO73820.1"/>
    <property type="molecule type" value="Genomic_DNA"/>
</dbReference>
<dbReference type="OrthoDB" id="893570at2"/>
<evidence type="ECO:0000313" key="1">
    <source>
        <dbReference type="EMBL" id="KEO73820.1"/>
    </source>
</evidence>
<name>A0A074L013_9BACT</name>
<protein>
    <submittedName>
        <fullName evidence="1">Uncharacterized protein</fullName>
    </submittedName>
</protein>